<organismHost>
    <name type="scientific">Heterosigma akashiwo</name>
    <name type="common">Chromophytic alga</name>
    <name type="synonym">Heterosigma carterae</name>
    <dbReference type="NCBI Taxonomy" id="2829"/>
</organismHost>
<gene>
    <name evidence="1" type="primary">HaV53_ORF138</name>
</gene>
<evidence type="ECO:0000313" key="1">
    <source>
        <dbReference type="EMBL" id="AOM63469.1"/>
    </source>
</evidence>
<reference evidence="1 2" key="1">
    <citation type="submission" date="2016-03" db="EMBL/GenBank/DDBJ databases">
        <title>Genome sequences of a Phycodnavirus, Heterosigma akashiwo virus strain 53.</title>
        <authorList>
            <person name="Ueki S."/>
            <person name="Ogura Y."/>
            <person name="Hayashi T."/>
        </authorList>
    </citation>
    <scope>NUCLEOTIDE SEQUENCE [LARGE SCALE GENOMIC DNA]</scope>
    <source>
        <strain evidence="1">HaV53</strain>
    </source>
</reference>
<keyword evidence="2" id="KW-1185">Reference proteome</keyword>
<organism evidence="1 2">
    <name type="scientific">Heterosigma akashiwo virus 01</name>
    <name type="common">HaV01</name>
    <dbReference type="NCBI Taxonomy" id="97195"/>
    <lineage>
        <taxon>Viruses</taxon>
        <taxon>Varidnaviria</taxon>
        <taxon>Bamfordvirae</taxon>
        <taxon>Nucleocytoviricota</taxon>
        <taxon>Megaviricetes</taxon>
        <taxon>Algavirales</taxon>
        <taxon>Phycodnaviridae</taxon>
        <taxon>Raphidovirus</taxon>
        <taxon>Raphidovirus japonicum</taxon>
    </lineage>
</organism>
<protein>
    <submittedName>
        <fullName evidence="1">Uncharacterized protein</fullName>
    </submittedName>
</protein>
<proteinExistence type="predicted"/>
<dbReference type="RefSeq" id="YP_009507535.1">
    <property type="nucleotide sequence ID" value="NC_038553.1"/>
</dbReference>
<dbReference type="Proteomes" id="UP000232488">
    <property type="component" value="Segment"/>
</dbReference>
<accession>A0A1C9C5A2</accession>
<sequence>MGSTISNIKETYYNIHRGDMVIYIYLNNNKVKEYIIALDTSHIFKNMSYLDENFTYKDILDKTNVLKAAVKNIHKNVVFPTNSLFIGPFTGQQDVTITINNNTMFPITFKKNDFLLSAVTLTYDEEIFNLLPANSV</sequence>
<name>A0A1C9C5A2_HAV01</name>
<evidence type="ECO:0000313" key="2">
    <source>
        <dbReference type="Proteomes" id="UP000232488"/>
    </source>
</evidence>
<dbReference type="GeneID" id="37618519"/>
<dbReference type="KEGG" id="vg:37618519"/>
<dbReference type="EMBL" id="KX008963">
    <property type="protein sequence ID" value="AOM63469.1"/>
    <property type="molecule type" value="Genomic_DNA"/>
</dbReference>